<organism evidence="1 2">
    <name type="scientific">Penicillium brasilianum</name>
    <dbReference type="NCBI Taxonomy" id="104259"/>
    <lineage>
        <taxon>Eukaryota</taxon>
        <taxon>Fungi</taxon>
        <taxon>Dikarya</taxon>
        <taxon>Ascomycota</taxon>
        <taxon>Pezizomycotina</taxon>
        <taxon>Eurotiomycetes</taxon>
        <taxon>Eurotiomycetidae</taxon>
        <taxon>Eurotiales</taxon>
        <taxon>Aspergillaceae</taxon>
        <taxon>Penicillium</taxon>
    </lineage>
</organism>
<comment type="caution">
    <text evidence="1">The sequence shown here is derived from an EMBL/GenBank/DDBJ whole genome shotgun (WGS) entry which is preliminary data.</text>
</comment>
<dbReference type="AlphaFoldDB" id="A0A1S9S0Z2"/>
<dbReference type="EMBL" id="LJBN01000002">
    <property type="protein sequence ID" value="OOQ91392.1"/>
    <property type="molecule type" value="Genomic_DNA"/>
</dbReference>
<gene>
    <name evidence="1" type="ORF">PEBR_00494</name>
</gene>
<dbReference type="Proteomes" id="UP000190744">
    <property type="component" value="Unassembled WGS sequence"/>
</dbReference>
<name>A0A1S9S0Z2_PENBI</name>
<proteinExistence type="predicted"/>
<accession>A0A1S9S0Z2</accession>
<sequence>MKRPGFRHLHLSFLVGNNGVYDYEGFASGCFSESISLAKDLTHIHLTVALEDGDSAVSLKNILPVQQWPNLYHFGLSNFSVKMSDLMDLLISASSSLRFVELGSLGFPNDEGGWSELLEWMQNELDWHDRSLRPVVSITMEIDQMQPGRFALLTHEVTNFLYDSGEIPTLRSLQNFPKLGMGTLHDNFEPEYTRPHVGMQKLQELGICKPCLSCLGRAGVGSFVHHSTVLWSKGVKFGGTNLRRRESSSSGPLGYSSHQAVVDGDAVGEALWERLVGANGDFTDKTVEIVKNSGREKFIISKRFNIPLIARLIVRALNFRKLEDLLDFCQFEATNWLCGNRPLGFELNMLKCLRDFIDFGFCHIAFLLKPLEDGSLQVTRRPPDSVKKKEGQVLTERLVPWGYETPFWQMVQHGEVEVKLSGRPDYALWYGQERDLDTNMVIVEAKTAKNLGHGEAQLLAYMGRSTTSYHTERIANYFPRLFHTGRKEREHASTTVYEVVTDRVKFSFYRIYERSKWTSLHLEWDKEGSEHWKILRILLRFMSETSVRSPLSRQKSRLARRQFSSSAGDDEVMEESYCCHSF</sequence>
<protein>
    <submittedName>
        <fullName evidence="1">Uncharacterized protein</fullName>
    </submittedName>
</protein>
<reference evidence="2" key="1">
    <citation type="submission" date="2015-09" db="EMBL/GenBank/DDBJ databases">
        <authorList>
            <person name="Fill T.P."/>
            <person name="Baretta J.F."/>
            <person name="de Almeida L.G."/>
            <person name="Rocha M."/>
            <person name="de Souza D.H."/>
            <person name="Malavazi I."/>
            <person name="Cerdeira L.T."/>
            <person name="Hong H."/>
            <person name="Samborskyy M."/>
            <person name="de Vasconcelos A.T."/>
            <person name="Leadlay P."/>
            <person name="Rodrigues-Filho E."/>
        </authorList>
    </citation>
    <scope>NUCLEOTIDE SEQUENCE [LARGE SCALE GENOMIC DNA]</scope>
    <source>
        <strain evidence="2">LaBioMMi 136</strain>
    </source>
</reference>
<evidence type="ECO:0000313" key="1">
    <source>
        <dbReference type="EMBL" id="OOQ91392.1"/>
    </source>
</evidence>
<evidence type="ECO:0000313" key="2">
    <source>
        <dbReference type="Proteomes" id="UP000190744"/>
    </source>
</evidence>